<comment type="similarity">
    <text evidence="12">Belongs to the pannexin family.</text>
</comment>
<evidence type="ECO:0000256" key="11">
    <source>
        <dbReference type="ARBA" id="ARBA00023303"/>
    </source>
</evidence>
<keyword evidence="8 12" id="KW-1133">Transmembrane helix</keyword>
<evidence type="ECO:0000313" key="13">
    <source>
        <dbReference type="EMBL" id="ODN05267.1"/>
    </source>
</evidence>
<accession>A0A1D2NJ51</accession>
<keyword evidence="11 12" id="KW-0407">Ion channel</keyword>
<keyword evidence="5 12" id="KW-0812">Transmembrane</keyword>
<dbReference type="STRING" id="48709.A0A1D2NJ51"/>
<gene>
    <name evidence="12" type="primary">inx</name>
    <name evidence="13" type="ORF">Ocin01_01391</name>
</gene>
<dbReference type="OMA" id="EYINARI"/>
<evidence type="ECO:0000256" key="12">
    <source>
        <dbReference type="RuleBase" id="RU010713"/>
    </source>
</evidence>
<dbReference type="PANTHER" id="PTHR11893">
    <property type="entry name" value="INNEXIN"/>
    <property type="match status" value="1"/>
</dbReference>
<evidence type="ECO:0000256" key="9">
    <source>
        <dbReference type="ARBA" id="ARBA00023065"/>
    </source>
</evidence>
<keyword evidence="10 12" id="KW-0472">Membrane</keyword>
<dbReference type="PRINTS" id="PR01262">
    <property type="entry name" value="INNEXIN"/>
</dbReference>
<evidence type="ECO:0000256" key="10">
    <source>
        <dbReference type="ARBA" id="ARBA00023136"/>
    </source>
</evidence>
<keyword evidence="3 12" id="KW-0813">Transport</keyword>
<dbReference type="InterPro" id="IPR000990">
    <property type="entry name" value="Innexin"/>
</dbReference>
<dbReference type="Proteomes" id="UP000094527">
    <property type="component" value="Unassembled WGS sequence"/>
</dbReference>
<proteinExistence type="inferred from homology"/>
<evidence type="ECO:0000256" key="6">
    <source>
        <dbReference type="ARBA" id="ARBA00022868"/>
    </source>
</evidence>
<feature type="transmembrane region" description="Helical" evidence="12">
    <location>
        <begin position="37"/>
        <end position="55"/>
    </location>
</feature>
<comment type="caution">
    <text evidence="13">The sequence shown here is derived from an EMBL/GenBank/DDBJ whole genome shotgun (WGS) entry which is preliminary data.</text>
</comment>
<evidence type="ECO:0000256" key="7">
    <source>
        <dbReference type="ARBA" id="ARBA00022949"/>
    </source>
</evidence>
<name>A0A1D2NJ51_ORCCI</name>
<dbReference type="GO" id="GO:0034220">
    <property type="term" value="P:monoatomic ion transmembrane transport"/>
    <property type="evidence" value="ECO:0007669"/>
    <property type="project" value="UniProtKB-KW"/>
</dbReference>
<keyword evidence="6" id="KW-0303">Gap junction</keyword>
<sequence length="380" mass="43992">MLNGELFDPFKQVMNHLTVKPDPVVTDNWIFFLHRKWSFIVVLASLIFIACRPVLLESPIACLGPEEETIPKDFLEYYCWLHGTYIVPEYINARIGIDIPFPGIGPDLPSTTRVYQLHYLYYPFIILLQFFLFRASKYLWKYLEGERLRHLLSELTTAIIDDATLKKRLFMVADYMTSFTTFHTTYAYRYLLCELFNIASLILQIYLINSILHGEFLGFGITGMRYITSLSTPTGNPPQKVEDPFTKLFPKVTMCKVEVSSPGGNLIIHEALCVMPLNNVAEKIFLFMWFWLLFIGVVSGAGAIYRVAVVSSKKVRYGLLRLKVRKSLCPPKKLEYLVDNFSYGDWFVFSLIQKNTDPWVFARLVDELVDKMEELKGKDE</sequence>
<evidence type="ECO:0000256" key="1">
    <source>
        <dbReference type="ARBA" id="ARBA00004610"/>
    </source>
</evidence>
<comment type="function">
    <text evidence="12">Structural component of the gap junctions.</text>
</comment>
<dbReference type="GO" id="GO:0005921">
    <property type="term" value="C:gap junction"/>
    <property type="evidence" value="ECO:0007669"/>
    <property type="project" value="UniProtKB-SubCell"/>
</dbReference>
<feature type="transmembrane region" description="Helical" evidence="12">
    <location>
        <begin position="119"/>
        <end position="140"/>
    </location>
</feature>
<evidence type="ECO:0000256" key="2">
    <source>
        <dbReference type="ARBA" id="ARBA00004651"/>
    </source>
</evidence>
<dbReference type="Pfam" id="PF00876">
    <property type="entry name" value="Innexin"/>
    <property type="match status" value="1"/>
</dbReference>
<evidence type="ECO:0000256" key="4">
    <source>
        <dbReference type="ARBA" id="ARBA00022475"/>
    </source>
</evidence>
<keyword evidence="7" id="KW-0965">Cell junction</keyword>
<reference evidence="13 14" key="1">
    <citation type="journal article" date="2016" name="Genome Biol. Evol.">
        <title>Gene Family Evolution Reflects Adaptation to Soil Environmental Stressors in the Genome of the Collembolan Orchesella cincta.</title>
        <authorList>
            <person name="Faddeeva-Vakhrusheva A."/>
            <person name="Derks M.F."/>
            <person name="Anvar S.Y."/>
            <person name="Agamennone V."/>
            <person name="Suring W."/>
            <person name="Smit S."/>
            <person name="van Straalen N.M."/>
            <person name="Roelofs D."/>
        </authorList>
    </citation>
    <scope>NUCLEOTIDE SEQUENCE [LARGE SCALE GENOMIC DNA]</scope>
    <source>
        <tissue evidence="13">Mixed pool</tissue>
    </source>
</reference>
<dbReference type="AlphaFoldDB" id="A0A1D2NJ51"/>
<organism evidence="13 14">
    <name type="scientific">Orchesella cincta</name>
    <name type="common">Springtail</name>
    <name type="synonym">Podura cincta</name>
    <dbReference type="NCBI Taxonomy" id="48709"/>
    <lineage>
        <taxon>Eukaryota</taxon>
        <taxon>Metazoa</taxon>
        <taxon>Ecdysozoa</taxon>
        <taxon>Arthropoda</taxon>
        <taxon>Hexapoda</taxon>
        <taxon>Collembola</taxon>
        <taxon>Entomobryomorpha</taxon>
        <taxon>Entomobryoidea</taxon>
        <taxon>Orchesellidae</taxon>
        <taxon>Orchesellinae</taxon>
        <taxon>Orchesella</taxon>
    </lineage>
</organism>
<protein>
    <recommendedName>
        <fullName evidence="12">Innexin</fullName>
    </recommendedName>
</protein>
<dbReference type="EMBL" id="LJIJ01000026">
    <property type="protein sequence ID" value="ODN05267.1"/>
    <property type="molecule type" value="Genomic_DNA"/>
</dbReference>
<dbReference type="PROSITE" id="PS51013">
    <property type="entry name" value="PANNEXIN"/>
    <property type="match status" value="1"/>
</dbReference>
<feature type="transmembrane region" description="Helical" evidence="12">
    <location>
        <begin position="284"/>
        <end position="308"/>
    </location>
</feature>
<keyword evidence="14" id="KW-1185">Reference proteome</keyword>
<keyword evidence="9 12" id="KW-0406">Ion transport</keyword>
<feature type="transmembrane region" description="Helical" evidence="12">
    <location>
        <begin position="186"/>
        <end position="208"/>
    </location>
</feature>
<evidence type="ECO:0000313" key="14">
    <source>
        <dbReference type="Proteomes" id="UP000094527"/>
    </source>
</evidence>
<evidence type="ECO:0000256" key="5">
    <source>
        <dbReference type="ARBA" id="ARBA00022692"/>
    </source>
</evidence>
<dbReference type="PANTHER" id="PTHR11893:SF36">
    <property type="entry name" value="INNEXIN-5"/>
    <property type="match status" value="1"/>
</dbReference>
<dbReference type="OrthoDB" id="5867527at2759"/>
<keyword evidence="4" id="KW-1003">Cell membrane</keyword>
<evidence type="ECO:0000256" key="3">
    <source>
        <dbReference type="ARBA" id="ARBA00022448"/>
    </source>
</evidence>
<dbReference type="GO" id="GO:0005243">
    <property type="term" value="F:gap junction channel activity"/>
    <property type="evidence" value="ECO:0007669"/>
    <property type="project" value="TreeGrafter"/>
</dbReference>
<dbReference type="GO" id="GO:0005886">
    <property type="term" value="C:plasma membrane"/>
    <property type="evidence" value="ECO:0007669"/>
    <property type="project" value="UniProtKB-SubCell"/>
</dbReference>
<evidence type="ECO:0000256" key="8">
    <source>
        <dbReference type="ARBA" id="ARBA00022989"/>
    </source>
</evidence>
<comment type="subcellular location">
    <subcellularLocation>
        <location evidence="1">Cell junction</location>
        <location evidence="1">Gap junction</location>
    </subcellularLocation>
    <subcellularLocation>
        <location evidence="2 12">Cell membrane</location>
        <topology evidence="2 12">Multi-pass membrane protein</topology>
    </subcellularLocation>
</comment>